<gene>
    <name evidence="1" type="ORF">DPEC_G00225910</name>
</gene>
<comment type="caution">
    <text evidence="1">The sequence shown here is derived from an EMBL/GenBank/DDBJ whole genome shotgun (WGS) entry which is preliminary data.</text>
</comment>
<name>A0ACC2G0F7_DALPE</name>
<evidence type="ECO:0000313" key="1">
    <source>
        <dbReference type="EMBL" id="KAJ7997144.1"/>
    </source>
</evidence>
<protein>
    <submittedName>
        <fullName evidence="1">Uncharacterized protein</fullName>
    </submittedName>
</protein>
<dbReference type="EMBL" id="CM055746">
    <property type="protein sequence ID" value="KAJ7997144.1"/>
    <property type="molecule type" value="Genomic_DNA"/>
</dbReference>
<accession>A0ACC2G0F7</accession>
<dbReference type="Proteomes" id="UP001157502">
    <property type="component" value="Chromosome 19"/>
</dbReference>
<organism evidence="1 2">
    <name type="scientific">Dallia pectoralis</name>
    <name type="common">Alaska blackfish</name>
    <dbReference type="NCBI Taxonomy" id="75939"/>
    <lineage>
        <taxon>Eukaryota</taxon>
        <taxon>Metazoa</taxon>
        <taxon>Chordata</taxon>
        <taxon>Craniata</taxon>
        <taxon>Vertebrata</taxon>
        <taxon>Euteleostomi</taxon>
        <taxon>Actinopterygii</taxon>
        <taxon>Neopterygii</taxon>
        <taxon>Teleostei</taxon>
        <taxon>Protacanthopterygii</taxon>
        <taxon>Esociformes</taxon>
        <taxon>Umbridae</taxon>
        <taxon>Dallia</taxon>
    </lineage>
</organism>
<evidence type="ECO:0000313" key="2">
    <source>
        <dbReference type="Proteomes" id="UP001157502"/>
    </source>
</evidence>
<proteinExistence type="predicted"/>
<keyword evidence="2" id="KW-1185">Reference proteome</keyword>
<reference evidence="1" key="1">
    <citation type="submission" date="2021-05" db="EMBL/GenBank/DDBJ databases">
        <authorList>
            <person name="Pan Q."/>
            <person name="Jouanno E."/>
            <person name="Zahm M."/>
            <person name="Klopp C."/>
            <person name="Cabau C."/>
            <person name="Louis A."/>
            <person name="Berthelot C."/>
            <person name="Parey E."/>
            <person name="Roest Crollius H."/>
            <person name="Montfort J."/>
            <person name="Robinson-Rechavi M."/>
            <person name="Bouchez O."/>
            <person name="Lampietro C."/>
            <person name="Lopez Roques C."/>
            <person name="Donnadieu C."/>
            <person name="Postlethwait J."/>
            <person name="Bobe J."/>
            <person name="Dillon D."/>
            <person name="Chandos A."/>
            <person name="von Hippel F."/>
            <person name="Guiguen Y."/>
        </authorList>
    </citation>
    <scope>NUCLEOTIDE SEQUENCE</scope>
    <source>
        <strain evidence="1">YG-Jan2019</strain>
    </source>
</reference>
<sequence>MKQRFTELREQLKEEQMRHIRVLRKQAKEQEQKREQTEVVDKEQVVHALQQNLELICRQEKELSELSAEVSRLGEEVLTLQGERHIWLEYKTVGSQLHQQQIQHLEAELVHMQRGFQEMADNIQHSLKMTFNEIDKKTVNLIDEKKQLATARAINDLDKHSRQEIKENEWLNKELAIYTREVSVLAAEIQQLEEENLGHTSQLPVPRNIFLTHAACLRPSDCTLQETITVREDVNGPSPDVVGSSPKPTLHSLTEAWRTQRQDEEVERYKKSGSCSRLAFRKTDPPQDLTELLYGSQTHLQRRDMHLGLL</sequence>